<keyword evidence="7" id="KW-0472">Membrane</keyword>
<reference evidence="13" key="1">
    <citation type="journal article" date="2019" name="Plant Biotechnol. J.">
        <title>Genome sequencing of the Australian wild diploid species Gossypium australe highlights disease resistance and delayed gland morphogenesis.</title>
        <authorList>
            <person name="Cai Y."/>
            <person name="Cai X."/>
            <person name="Wang Q."/>
            <person name="Wang P."/>
            <person name="Zhang Y."/>
            <person name="Cai C."/>
            <person name="Xu Y."/>
            <person name="Wang K."/>
            <person name="Zhou Z."/>
            <person name="Wang C."/>
            <person name="Geng S."/>
            <person name="Li B."/>
            <person name="Dong Q."/>
            <person name="Hou Y."/>
            <person name="Wang H."/>
            <person name="Ai P."/>
            <person name="Liu Z."/>
            <person name="Yi F."/>
            <person name="Sun M."/>
            <person name="An G."/>
            <person name="Cheng J."/>
            <person name="Zhang Y."/>
            <person name="Shi Q."/>
            <person name="Xie Y."/>
            <person name="Shi X."/>
            <person name="Chang Y."/>
            <person name="Huang F."/>
            <person name="Chen Y."/>
            <person name="Hong S."/>
            <person name="Mi L."/>
            <person name="Sun Q."/>
            <person name="Zhang L."/>
            <person name="Zhou B."/>
            <person name="Peng R."/>
            <person name="Zhang X."/>
            <person name="Liu F."/>
        </authorList>
    </citation>
    <scope>NUCLEOTIDE SEQUENCE [LARGE SCALE GENOMIC DNA]</scope>
    <source>
        <strain evidence="13">cv. PA1801</strain>
    </source>
</reference>
<dbReference type="OrthoDB" id="1744379at2759"/>
<sequence>MWMVSIIKEIGQLKSLDSLDLSTDNLSGEISKSMSELSFLSVLDLSNNNLSGKILSSTQLQSFNAISYSGNLRLCREPLSKCPEDEPPKLPKNGSIERSNEGDEGLFDPLWFFIGMTTGFLVGFLSVNKLREWIRLRMALIVLNFGLGVENQSVRCIAADRRALLSIKKGLTVVANRLVSWTSEEEKCCNWICVGCDNSTGHVVKLDLDRMFTTGEIELLYLDLIYLHSLKSDNLEWLSHLSLKSLKISFTNFTKATIWLQVIQFHHSLSVLHFDHCDFLEVNPSSLSHFNFSNSLSVLHLTSSTLQPSTFPLLLNLSQNKNRFTKTTNWLQVIQSHHSLSVLHFDHCDFPEVNPLSLSHFNYSNSLSVLHLTSSTLQPSVFLLLLNLSQKFVELDFSNNYFSGGIPKFLGNICNLKELDLRDNKLNGSLEVDVKNLSRNRLTGALPDLSILSSLRKLSLPGNQLEGLLPVNIRKMSQLELLDVSSNSLHGVISKVHLFNLTKLKELSISFNSLSFNPSSD</sequence>
<dbReference type="PRINTS" id="PR00019">
    <property type="entry name" value="LEURICHRPT"/>
</dbReference>
<dbReference type="InterPro" id="IPR013210">
    <property type="entry name" value="LRR_N_plant-typ"/>
</dbReference>
<accession>A0A5B6VII0</accession>
<dbReference type="PANTHER" id="PTHR48063:SF112">
    <property type="entry name" value="RECEPTOR LIKE PROTEIN 30-LIKE"/>
    <property type="match status" value="1"/>
</dbReference>
<evidence type="ECO:0000256" key="3">
    <source>
        <dbReference type="ARBA" id="ARBA00022692"/>
    </source>
</evidence>
<proteinExistence type="predicted"/>
<dbReference type="Proteomes" id="UP000325315">
    <property type="component" value="Unassembled WGS sequence"/>
</dbReference>
<evidence type="ECO:0000256" key="1">
    <source>
        <dbReference type="ARBA" id="ARBA00004479"/>
    </source>
</evidence>
<feature type="region of interest" description="Disordered" evidence="10">
    <location>
        <begin position="79"/>
        <end position="101"/>
    </location>
</feature>
<protein>
    <submittedName>
        <fullName evidence="12">LRR receptor-like serine/threonine-protein kinase FLS2</fullName>
    </submittedName>
</protein>
<keyword evidence="2" id="KW-0433">Leucine-rich repeat</keyword>
<evidence type="ECO:0000313" key="12">
    <source>
        <dbReference type="EMBL" id="KAA3468848.1"/>
    </source>
</evidence>
<dbReference type="EMBL" id="SMMG02000006">
    <property type="protein sequence ID" value="KAA3468848.1"/>
    <property type="molecule type" value="Genomic_DNA"/>
</dbReference>
<evidence type="ECO:0000256" key="7">
    <source>
        <dbReference type="ARBA" id="ARBA00023136"/>
    </source>
</evidence>
<dbReference type="SUPFAM" id="SSF52047">
    <property type="entry name" value="RNI-like"/>
    <property type="match status" value="1"/>
</dbReference>
<keyword evidence="13" id="KW-1185">Reference proteome</keyword>
<evidence type="ECO:0000256" key="10">
    <source>
        <dbReference type="SAM" id="MobiDB-lite"/>
    </source>
</evidence>
<keyword evidence="5" id="KW-0677">Repeat</keyword>
<dbReference type="GO" id="GO:0016301">
    <property type="term" value="F:kinase activity"/>
    <property type="evidence" value="ECO:0007669"/>
    <property type="project" value="UniProtKB-KW"/>
</dbReference>
<dbReference type="Pfam" id="PF13855">
    <property type="entry name" value="LRR_8"/>
    <property type="match status" value="1"/>
</dbReference>
<keyword evidence="6" id="KW-1133">Transmembrane helix</keyword>
<dbReference type="Pfam" id="PF08263">
    <property type="entry name" value="LRRNT_2"/>
    <property type="match status" value="1"/>
</dbReference>
<dbReference type="Pfam" id="PF00560">
    <property type="entry name" value="LRR_1"/>
    <property type="match status" value="3"/>
</dbReference>
<evidence type="ECO:0000256" key="8">
    <source>
        <dbReference type="ARBA" id="ARBA00023170"/>
    </source>
</evidence>
<keyword evidence="4" id="KW-0732">Signal</keyword>
<organism evidence="12 13">
    <name type="scientific">Gossypium australe</name>
    <dbReference type="NCBI Taxonomy" id="47621"/>
    <lineage>
        <taxon>Eukaryota</taxon>
        <taxon>Viridiplantae</taxon>
        <taxon>Streptophyta</taxon>
        <taxon>Embryophyta</taxon>
        <taxon>Tracheophyta</taxon>
        <taxon>Spermatophyta</taxon>
        <taxon>Magnoliopsida</taxon>
        <taxon>eudicotyledons</taxon>
        <taxon>Gunneridae</taxon>
        <taxon>Pentapetalae</taxon>
        <taxon>rosids</taxon>
        <taxon>malvids</taxon>
        <taxon>Malvales</taxon>
        <taxon>Malvaceae</taxon>
        <taxon>Malvoideae</taxon>
        <taxon>Gossypium</taxon>
    </lineage>
</organism>
<keyword evidence="12" id="KW-0418">Kinase</keyword>
<dbReference type="Gene3D" id="3.80.10.10">
    <property type="entry name" value="Ribonuclease Inhibitor"/>
    <property type="match status" value="3"/>
</dbReference>
<evidence type="ECO:0000313" key="13">
    <source>
        <dbReference type="Proteomes" id="UP000325315"/>
    </source>
</evidence>
<gene>
    <name evidence="12" type="ORF">EPI10_014696</name>
</gene>
<dbReference type="InterPro" id="IPR046956">
    <property type="entry name" value="RLP23-like"/>
</dbReference>
<comment type="subcellular location">
    <subcellularLocation>
        <location evidence="1">Membrane</location>
        <topology evidence="1">Single-pass type I membrane protein</topology>
    </subcellularLocation>
</comment>
<comment type="caution">
    <text evidence="12">The sequence shown here is derived from an EMBL/GenBank/DDBJ whole genome shotgun (WGS) entry which is preliminary data.</text>
</comment>
<feature type="domain" description="Leucine-rich repeat-containing N-terminal plant-type" evidence="11">
    <location>
        <begin position="159"/>
        <end position="197"/>
    </location>
</feature>
<feature type="compositionally biased region" description="Basic and acidic residues" evidence="10">
    <location>
        <begin position="79"/>
        <end position="89"/>
    </location>
</feature>
<dbReference type="InterPro" id="IPR032675">
    <property type="entry name" value="LRR_dom_sf"/>
</dbReference>
<dbReference type="PANTHER" id="PTHR48063">
    <property type="entry name" value="LRR RECEPTOR-LIKE KINASE"/>
    <property type="match status" value="1"/>
</dbReference>
<evidence type="ECO:0000256" key="6">
    <source>
        <dbReference type="ARBA" id="ARBA00022989"/>
    </source>
</evidence>
<dbReference type="GO" id="GO:0016020">
    <property type="term" value="C:membrane"/>
    <property type="evidence" value="ECO:0007669"/>
    <property type="project" value="UniProtKB-SubCell"/>
</dbReference>
<evidence type="ECO:0000259" key="11">
    <source>
        <dbReference type="Pfam" id="PF08263"/>
    </source>
</evidence>
<keyword evidence="8 12" id="KW-0675">Receptor</keyword>
<dbReference type="InterPro" id="IPR001611">
    <property type="entry name" value="Leu-rich_rpt"/>
</dbReference>
<keyword evidence="9" id="KW-0325">Glycoprotein</keyword>
<name>A0A5B6VII0_9ROSI</name>
<keyword evidence="12" id="KW-0808">Transferase</keyword>
<evidence type="ECO:0000256" key="2">
    <source>
        <dbReference type="ARBA" id="ARBA00022614"/>
    </source>
</evidence>
<evidence type="ECO:0000256" key="5">
    <source>
        <dbReference type="ARBA" id="ARBA00022737"/>
    </source>
</evidence>
<evidence type="ECO:0000256" key="4">
    <source>
        <dbReference type="ARBA" id="ARBA00022729"/>
    </source>
</evidence>
<dbReference type="AlphaFoldDB" id="A0A5B6VII0"/>
<evidence type="ECO:0000256" key="9">
    <source>
        <dbReference type="ARBA" id="ARBA00023180"/>
    </source>
</evidence>
<keyword evidence="3" id="KW-0812">Transmembrane</keyword>